<comment type="caution">
    <text evidence="7">The sequence shown here is derived from an EMBL/GenBank/DDBJ whole genome shotgun (WGS) entry which is preliminary data.</text>
</comment>
<dbReference type="SUPFAM" id="SSF50630">
    <property type="entry name" value="Acid proteases"/>
    <property type="match status" value="1"/>
</dbReference>
<gene>
    <name evidence="7" type="ORF">EPI10_031587</name>
</gene>
<evidence type="ECO:0000256" key="3">
    <source>
        <dbReference type="ARBA" id="ARBA00022722"/>
    </source>
</evidence>
<keyword evidence="1" id="KW-0808">Transferase</keyword>
<evidence type="ECO:0000256" key="2">
    <source>
        <dbReference type="ARBA" id="ARBA00022695"/>
    </source>
</evidence>
<dbReference type="GO" id="GO:0004519">
    <property type="term" value="F:endonuclease activity"/>
    <property type="evidence" value="ECO:0007669"/>
    <property type="project" value="UniProtKB-KW"/>
</dbReference>
<organism evidence="7 8">
    <name type="scientific">Gossypium australe</name>
    <dbReference type="NCBI Taxonomy" id="47621"/>
    <lineage>
        <taxon>Eukaryota</taxon>
        <taxon>Viridiplantae</taxon>
        <taxon>Streptophyta</taxon>
        <taxon>Embryophyta</taxon>
        <taxon>Tracheophyta</taxon>
        <taxon>Spermatophyta</taxon>
        <taxon>Magnoliopsida</taxon>
        <taxon>eudicotyledons</taxon>
        <taxon>Gunneridae</taxon>
        <taxon>Pentapetalae</taxon>
        <taxon>rosids</taxon>
        <taxon>malvids</taxon>
        <taxon>Malvales</taxon>
        <taxon>Malvaceae</taxon>
        <taxon>Malvoideae</taxon>
        <taxon>Gossypium</taxon>
    </lineage>
</organism>
<dbReference type="InterPro" id="IPR043502">
    <property type="entry name" value="DNA/RNA_pol_sf"/>
</dbReference>
<evidence type="ECO:0000313" key="7">
    <source>
        <dbReference type="EMBL" id="KAA3487782.1"/>
    </source>
</evidence>
<evidence type="ECO:0000256" key="1">
    <source>
        <dbReference type="ARBA" id="ARBA00022679"/>
    </source>
</evidence>
<keyword evidence="4" id="KW-0378">Hydrolase</keyword>
<dbReference type="Gene3D" id="3.10.10.10">
    <property type="entry name" value="HIV Type 1 Reverse Transcriptase, subunit A, domain 1"/>
    <property type="match status" value="1"/>
</dbReference>
<dbReference type="InterPro" id="IPR050951">
    <property type="entry name" value="Retrovirus_Pol_polyprotein"/>
</dbReference>
<dbReference type="AlphaFoldDB" id="A0A5B6X3T5"/>
<accession>A0A5B6X3T5</accession>
<evidence type="ECO:0000313" key="8">
    <source>
        <dbReference type="Proteomes" id="UP000325315"/>
    </source>
</evidence>
<evidence type="ECO:0000256" key="5">
    <source>
        <dbReference type="ARBA" id="ARBA00023268"/>
    </source>
</evidence>
<keyword evidence="8" id="KW-1185">Reference proteome</keyword>
<evidence type="ECO:0000256" key="4">
    <source>
        <dbReference type="ARBA" id="ARBA00022759"/>
    </source>
</evidence>
<reference evidence="8" key="1">
    <citation type="journal article" date="2019" name="Plant Biotechnol. J.">
        <title>Genome sequencing of the Australian wild diploid species Gossypium australe highlights disease resistance and delayed gland morphogenesis.</title>
        <authorList>
            <person name="Cai Y."/>
            <person name="Cai X."/>
            <person name="Wang Q."/>
            <person name="Wang P."/>
            <person name="Zhang Y."/>
            <person name="Cai C."/>
            <person name="Xu Y."/>
            <person name="Wang K."/>
            <person name="Zhou Z."/>
            <person name="Wang C."/>
            <person name="Geng S."/>
            <person name="Li B."/>
            <person name="Dong Q."/>
            <person name="Hou Y."/>
            <person name="Wang H."/>
            <person name="Ai P."/>
            <person name="Liu Z."/>
            <person name="Yi F."/>
            <person name="Sun M."/>
            <person name="An G."/>
            <person name="Cheng J."/>
            <person name="Zhang Y."/>
            <person name="Shi Q."/>
            <person name="Xie Y."/>
            <person name="Shi X."/>
            <person name="Chang Y."/>
            <person name="Huang F."/>
            <person name="Chen Y."/>
            <person name="Hong S."/>
            <person name="Mi L."/>
            <person name="Sun Q."/>
            <person name="Zhang L."/>
            <person name="Zhou B."/>
            <person name="Peng R."/>
            <person name="Zhang X."/>
            <person name="Liu F."/>
        </authorList>
    </citation>
    <scope>NUCLEOTIDE SEQUENCE [LARGE SCALE GENOMIC DNA]</scope>
    <source>
        <strain evidence="8">cv. PA1801</strain>
    </source>
</reference>
<proteinExistence type="predicted"/>
<keyword evidence="4" id="KW-0255">Endonuclease</keyword>
<dbReference type="Gene3D" id="3.30.70.270">
    <property type="match status" value="2"/>
</dbReference>
<dbReference type="SUPFAM" id="SSF56672">
    <property type="entry name" value="DNA/RNA polymerases"/>
    <property type="match status" value="1"/>
</dbReference>
<dbReference type="InterPro" id="IPR043128">
    <property type="entry name" value="Rev_trsase/Diguanyl_cyclase"/>
</dbReference>
<dbReference type="PANTHER" id="PTHR37984:SF5">
    <property type="entry name" value="PROTEIN NYNRIN-LIKE"/>
    <property type="match status" value="1"/>
</dbReference>
<dbReference type="GO" id="GO:0016779">
    <property type="term" value="F:nucleotidyltransferase activity"/>
    <property type="evidence" value="ECO:0007669"/>
    <property type="project" value="UniProtKB-KW"/>
</dbReference>
<evidence type="ECO:0000259" key="6">
    <source>
        <dbReference type="Pfam" id="PF17919"/>
    </source>
</evidence>
<protein>
    <submittedName>
        <fullName evidence="7">Transposon Ty3-I Gag-Pol polyprotein</fullName>
    </submittedName>
</protein>
<dbReference type="Pfam" id="PF08284">
    <property type="entry name" value="RVP_2"/>
    <property type="match status" value="1"/>
</dbReference>
<dbReference type="InterPro" id="IPR041577">
    <property type="entry name" value="RT_RNaseH_2"/>
</dbReference>
<dbReference type="InterPro" id="IPR021109">
    <property type="entry name" value="Peptidase_aspartic_dom_sf"/>
</dbReference>
<dbReference type="Pfam" id="PF17919">
    <property type="entry name" value="RT_RNaseH_2"/>
    <property type="match status" value="1"/>
</dbReference>
<keyword evidence="3" id="KW-0540">Nuclease</keyword>
<keyword evidence="5" id="KW-0511">Multifunctional enzyme</keyword>
<dbReference type="EMBL" id="SMMG02000001">
    <property type="protein sequence ID" value="KAA3487782.1"/>
    <property type="molecule type" value="Genomic_DNA"/>
</dbReference>
<dbReference type="CDD" id="cd00303">
    <property type="entry name" value="retropepsin_like"/>
    <property type="match status" value="1"/>
</dbReference>
<dbReference type="OrthoDB" id="1749844at2759"/>
<feature type="domain" description="Reverse transcriptase/retrotransposon-derived protein RNase H-like" evidence="6">
    <location>
        <begin position="311"/>
        <end position="389"/>
    </location>
</feature>
<name>A0A5B6X3T5_9ROSI</name>
<keyword evidence="2" id="KW-0548">Nucleotidyltransferase</keyword>
<sequence>MSSKNTSREQTARAEGRVPTGTYAIRARKEASSPDIITGTFYLYDTHVIALIDPGSTHSYICMKLVSSINMPVESTKFVIRVSNPLGKCVLVDKVCKNHPLMIRGHCFPVDLMLLPFDEFDVILGMDWLTLHDVVVNCRQKIIELKSENGEILRIDSDESGELPVVISSMTAQRYVKKGCEAYLAYVLNTKVSEIKIEQVPVVCEYPNVFPEELPGLPPTRELNKVTIKNKYPLPRTDDLFDQLKGAMVFLKIDLRSGYYQLRVKESNVPKTTFRTREGIRVDLSKISAIVDWKPPKNVLELLQKDVKFEWSEKCKQSFEKLKASLTEAPVLVQSEPRKEFVIYSDALLNGLGCVLMQEGKVIAYASRQLKLHEKNYPTHDLELATIRWLELLKDYELVIDYHPEKANVVANALSRKSLFALRTMNTRLTLSDDCSFLAELRARSVFLKKIYEAQKSDSELQGKRALCESSSDSGFRIGSDDFLMFRDRIEIQDLRHGFRKSFSLRHKIELQYSLPSSNRRAVGESNTDT</sequence>
<dbReference type="Gene3D" id="2.40.70.10">
    <property type="entry name" value="Acid Proteases"/>
    <property type="match status" value="1"/>
</dbReference>
<dbReference type="Proteomes" id="UP000325315">
    <property type="component" value="Unassembled WGS sequence"/>
</dbReference>
<dbReference type="PANTHER" id="PTHR37984">
    <property type="entry name" value="PROTEIN CBG26694"/>
    <property type="match status" value="1"/>
</dbReference>